<feature type="compositionally biased region" description="Polar residues" evidence="1">
    <location>
        <begin position="207"/>
        <end position="216"/>
    </location>
</feature>
<keyword evidence="3" id="KW-0808">Transferase</keyword>
<dbReference type="EMBL" id="SSTD01004278">
    <property type="protein sequence ID" value="TYK23845.1"/>
    <property type="molecule type" value="Genomic_DNA"/>
</dbReference>
<dbReference type="AlphaFoldDB" id="A0A5D3DJS4"/>
<dbReference type="InterPro" id="IPR057670">
    <property type="entry name" value="SH3_retrovirus"/>
</dbReference>
<keyword evidence="3" id="KW-0695">RNA-directed DNA polymerase</keyword>
<dbReference type="Proteomes" id="UP000321947">
    <property type="component" value="Unassembled WGS sequence"/>
</dbReference>
<reference evidence="3 4" key="1">
    <citation type="submission" date="2019-08" db="EMBL/GenBank/DDBJ databases">
        <title>Draft genome sequences of two oriental melons (Cucumis melo L. var makuwa).</title>
        <authorList>
            <person name="Kwon S.-Y."/>
        </authorList>
    </citation>
    <scope>NUCLEOTIDE SEQUENCE [LARGE SCALE GENOMIC DNA]</scope>
    <source>
        <strain evidence="4">cv. Chang Bougi</strain>
        <tissue evidence="3">Leaf</tissue>
    </source>
</reference>
<dbReference type="Pfam" id="PF25597">
    <property type="entry name" value="SH3_retrovirus"/>
    <property type="match status" value="1"/>
</dbReference>
<keyword evidence="3" id="KW-0548">Nucleotidyltransferase</keyword>
<sequence length="311" mass="35391">MIMKRIVGNQSLYASTARNSGTPRISVGNSTIVAQEPPTLDVIAQSGMPQSLGLINVDGKNPWILDWRATDNLTGSSEQFVSYTPCVGHYLIWEMWFATFINDYTYLTWVYPVTDKSENAFPYPPPSDSFRLSQGVLPEFYISTRLISEACVFVGYPLHQRGYKYFHSPSRKYFVTIDVTFCEDRPYFPVSHLQGERGILERKLGPPTSQLPTPIQDSEPLRDQGTRSCTKHAICNYVSYDNLSPQFKAFTTSRGSTTILKNIHIALECPEWKNIVMEKMKALEKNNTWEICALPKGHKPMGCKWVFALKY</sequence>
<gene>
    <name evidence="3" type="ORF">E5676_scaffold419G00090</name>
</gene>
<evidence type="ECO:0000256" key="1">
    <source>
        <dbReference type="SAM" id="MobiDB-lite"/>
    </source>
</evidence>
<comment type="caution">
    <text evidence="3">The sequence shown here is derived from an EMBL/GenBank/DDBJ whole genome shotgun (WGS) entry which is preliminary data.</text>
</comment>
<organism evidence="3 4">
    <name type="scientific">Cucumis melo var. makuwa</name>
    <name type="common">Oriental melon</name>
    <dbReference type="NCBI Taxonomy" id="1194695"/>
    <lineage>
        <taxon>Eukaryota</taxon>
        <taxon>Viridiplantae</taxon>
        <taxon>Streptophyta</taxon>
        <taxon>Embryophyta</taxon>
        <taxon>Tracheophyta</taxon>
        <taxon>Spermatophyta</taxon>
        <taxon>Magnoliopsida</taxon>
        <taxon>eudicotyledons</taxon>
        <taxon>Gunneridae</taxon>
        <taxon>Pentapetalae</taxon>
        <taxon>rosids</taxon>
        <taxon>fabids</taxon>
        <taxon>Cucurbitales</taxon>
        <taxon>Cucurbitaceae</taxon>
        <taxon>Benincaseae</taxon>
        <taxon>Cucumis</taxon>
    </lineage>
</organism>
<evidence type="ECO:0000313" key="4">
    <source>
        <dbReference type="Proteomes" id="UP000321947"/>
    </source>
</evidence>
<accession>A0A5D3DJS4</accession>
<evidence type="ECO:0000313" key="3">
    <source>
        <dbReference type="EMBL" id="TYK23845.1"/>
    </source>
</evidence>
<proteinExistence type="predicted"/>
<feature type="domain" description="Retroviral polymerase SH3-like" evidence="2">
    <location>
        <begin position="148"/>
        <end position="189"/>
    </location>
</feature>
<dbReference type="GO" id="GO:0003964">
    <property type="term" value="F:RNA-directed DNA polymerase activity"/>
    <property type="evidence" value="ECO:0007669"/>
    <property type="project" value="UniProtKB-KW"/>
</dbReference>
<protein>
    <submittedName>
        <fullName evidence="3">Reverse transcriptase</fullName>
    </submittedName>
</protein>
<feature type="region of interest" description="Disordered" evidence="1">
    <location>
        <begin position="203"/>
        <end position="224"/>
    </location>
</feature>
<name>A0A5D3DJS4_CUCMM</name>
<evidence type="ECO:0000259" key="2">
    <source>
        <dbReference type="Pfam" id="PF25597"/>
    </source>
</evidence>